<name>A0ABW5P4Z2_9DEIO</name>
<comment type="caution">
    <text evidence="2">The sequence shown here is derived from an EMBL/GenBank/DDBJ whole genome shotgun (WGS) entry which is preliminary data.</text>
</comment>
<evidence type="ECO:0000256" key="1">
    <source>
        <dbReference type="SAM" id="SignalP"/>
    </source>
</evidence>
<keyword evidence="1" id="KW-0732">Signal</keyword>
<protein>
    <submittedName>
        <fullName evidence="2">Uncharacterized protein</fullName>
    </submittedName>
</protein>
<sequence>MNQNRPINSALCLLAALSLTVASAIERIPGSQTYYSKSRDAITDVNTSSIVMAEVNDTTSDTLFGLKCSSFGRPELWAWMSSKHQMMSDDEYEMGVKPAVTIRLGNDAPIVLSNSDLTTVVDSKETRDNQTIGLTSAITRRIVNGLNAGKRLVVRVNRASGGQALTYTYSANGFSTAWSMIGACGGLPGSSGASTPAPVQAAPTPTFTGGTAPKFTRWYFTTCRDASSGAVRTGLTAGRAHLCDLVIETIPNGAQPISADFRYELEYREGNQTGKLVLDSVDTWPYGSGTKVKFRQSGNQLIFTLPLNVRARPERVYTSINVTANVQFSNGSSKKVYEPLPVRPAY</sequence>
<dbReference type="EMBL" id="JBHUMK010000060">
    <property type="protein sequence ID" value="MFD2610367.1"/>
    <property type="molecule type" value="Genomic_DNA"/>
</dbReference>
<reference evidence="3" key="1">
    <citation type="journal article" date="2019" name="Int. J. Syst. Evol. Microbiol.">
        <title>The Global Catalogue of Microorganisms (GCM) 10K type strain sequencing project: providing services to taxonomists for standard genome sequencing and annotation.</title>
        <authorList>
            <consortium name="The Broad Institute Genomics Platform"/>
            <consortium name="The Broad Institute Genome Sequencing Center for Infectious Disease"/>
            <person name="Wu L."/>
            <person name="Ma J."/>
        </authorList>
    </citation>
    <scope>NUCLEOTIDE SEQUENCE [LARGE SCALE GENOMIC DNA]</scope>
    <source>
        <strain evidence="3">KCTC 33842</strain>
    </source>
</reference>
<dbReference type="Proteomes" id="UP001597475">
    <property type="component" value="Unassembled WGS sequence"/>
</dbReference>
<accession>A0ABW5P4Z2</accession>
<proteinExistence type="predicted"/>
<feature type="signal peptide" evidence="1">
    <location>
        <begin position="1"/>
        <end position="24"/>
    </location>
</feature>
<gene>
    <name evidence="2" type="ORF">ACFSR9_13110</name>
</gene>
<organism evidence="2 3">
    <name type="scientific">Deinococcus taklimakanensis</name>
    <dbReference type="NCBI Taxonomy" id="536443"/>
    <lineage>
        <taxon>Bacteria</taxon>
        <taxon>Thermotogati</taxon>
        <taxon>Deinococcota</taxon>
        <taxon>Deinococci</taxon>
        <taxon>Deinococcales</taxon>
        <taxon>Deinococcaceae</taxon>
        <taxon>Deinococcus</taxon>
    </lineage>
</organism>
<feature type="chain" id="PRO_5045104706" evidence="1">
    <location>
        <begin position="25"/>
        <end position="346"/>
    </location>
</feature>
<dbReference type="RefSeq" id="WP_386846494.1">
    <property type="nucleotide sequence ID" value="NZ_JBHUMK010000060.1"/>
</dbReference>
<evidence type="ECO:0000313" key="3">
    <source>
        <dbReference type="Proteomes" id="UP001597475"/>
    </source>
</evidence>
<keyword evidence="3" id="KW-1185">Reference proteome</keyword>
<evidence type="ECO:0000313" key="2">
    <source>
        <dbReference type="EMBL" id="MFD2610367.1"/>
    </source>
</evidence>